<dbReference type="OrthoDB" id="6151356at2759"/>
<accession>A0A210QJZ2</accession>
<protein>
    <submittedName>
        <fullName evidence="7">Complement C1q tumor necrosis factor-related protein 2</fullName>
    </submittedName>
</protein>
<dbReference type="PANTHER" id="PTHR22923:SF116">
    <property type="entry name" value="C1Q DOMAIN-CONTAINING PROTEIN"/>
    <property type="match status" value="1"/>
</dbReference>
<reference evidence="7 8" key="1">
    <citation type="journal article" date="2017" name="Nat. Ecol. Evol.">
        <title>Scallop genome provides insights into evolution of bilaterian karyotype and development.</title>
        <authorList>
            <person name="Wang S."/>
            <person name="Zhang J."/>
            <person name="Jiao W."/>
            <person name="Li J."/>
            <person name="Xun X."/>
            <person name="Sun Y."/>
            <person name="Guo X."/>
            <person name="Huan P."/>
            <person name="Dong B."/>
            <person name="Zhang L."/>
            <person name="Hu X."/>
            <person name="Sun X."/>
            <person name="Wang J."/>
            <person name="Zhao C."/>
            <person name="Wang Y."/>
            <person name="Wang D."/>
            <person name="Huang X."/>
            <person name="Wang R."/>
            <person name="Lv J."/>
            <person name="Li Y."/>
            <person name="Zhang Z."/>
            <person name="Liu B."/>
            <person name="Lu W."/>
            <person name="Hui Y."/>
            <person name="Liang J."/>
            <person name="Zhou Z."/>
            <person name="Hou R."/>
            <person name="Li X."/>
            <person name="Liu Y."/>
            <person name="Li H."/>
            <person name="Ning X."/>
            <person name="Lin Y."/>
            <person name="Zhao L."/>
            <person name="Xing Q."/>
            <person name="Dou J."/>
            <person name="Li Y."/>
            <person name="Mao J."/>
            <person name="Guo H."/>
            <person name="Dou H."/>
            <person name="Li T."/>
            <person name="Mu C."/>
            <person name="Jiang W."/>
            <person name="Fu Q."/>
            <person name="Fu X."/>
            <person name="Miao Y."/>
            <person name="Liu J."/>
            <person name="Yu Q."/>
            <person name="Li R."/>
            <person name="Liao H."/>
            <person name="Li X."/>
            <person name="Kong Y."/>
            <person name="Jiang Z."/>
            <person name="Chourrout D."/>
            <person name="Li R."/>
            <person name="Bao Z."/>
        </authorList>
    </citation>
    <scope>NUCLEOTIDE SEQUENCE [LARGE SCALE GENOMIC DNA]</scope>
    <source>
        <strain evidence="7 8">PY_sf001</strain>
    </source>
</reference>
<feature type="domain" description="C1q" evidence="6">
    <location>
        <begin position="158"/>
        <end position="290"/>
    </location>
</feature>
<gene>
    <name evidence="7" type="ORF">KP79_PYT20648</name>
</gene>
<dbReference type="PRINTS" id="PR00007">
    <property type="entry name" value="COMPLEMNTC1Q"/>
</dbReference>
<keyword evidence="3 5" id="KW-0732">Signal</keyword>
<feature type="compositionally biased region" description="Polar residues" evidence="4">
    <location>
        <begin position="127"/>
        <end position="140"/>
    </location>
</feature>
<evidence type="ECO:0000313" key="8">
    <source>
        <dbReference type="Proteomes" id="UP000242188"/>
    </source>
</evidence>
<evidence type="ECO:0000256" key="5">
    <source>
        <dbReference type="SAM" id="SignalP"/>
    </source>
</evidence>
<evidence type="ECO:0000259" key="6">
    <source>
        <dbReference type="PROSITE" id="PS50871"/>
    </source>
</evidence>
<comment type="caution">
    <text evidence="7">The sequence shown here is derived from an EMBL/GenBank/DDBJ whole genome shotgun (WGS) entry which is preliminary data.</text>
</comment>
<dbReference type="Proteomes" id="UP000242188">
    <property type="component" value="Unassembled WGS sequence"/>
</dbReference>
<dbReference type="InterPro" id="IPR050822">
    <property type="entry name" value="Cerebellin_Synaptic_Org"/>
</dbReference>
<dbReference type="Gene3D" id="2.60.120.40">
    <property type="match status" value="1"/>
</dbReference>
<feature type="compositionally biased region" description="Basic and acidic residues" evidence="4">
    <location>
        <begin position="108"/>
        <end position="122"/>
    </location>
</feature>
<dbReference type="SMART" id="SM00110">
    <property type="entry name" value="C1Q"/>
    <property type="match status" value="1"/>
</dbReference>
<dbReference type="Pfam" id="PF00386">
    <property type="entry name" value="C1q"/>
    <property type="match status" value="1"/>
</dbReference>
<dbReference type="PROSITE" id="PS50871">
    <property type="entry name" value="C1Q"/>
    <property type="match status" value="1"/>
</dbReference>
<evidence type="ECO:0000256" key="2">
    <source>
        <dbReference type="ARBA" id="ARBA00022525"/>
    </source>
</evidence>
<dbReference type="GO" id="GO:0005576">
    <property type="term" value="C:extracellular region"/>
    <property type="evidence" value="ECO:0007669"/>
    <property type="project" value="UniProtKB-SubCell"/>
</dbReference>
<dbReference type="EMBL" id="NEDP02003256">
    <property type="protein sequence ID" value="OWF49073.1"/>
    <property type="molecule type" value="Genomic_DNA"/>
</dbReference>
<dbReference type="InterPro" id="IPR008983">
    <property type="entry name" value="Tumour_necrosis_fac-like_dom"/>
</dbReference>
<keyword evidence="8" id="KW-1185">Reference proteome</keyword>
<evidence type="ECO:0000256" key="3">
    <source>
        <dbReference type="ARBA" id="ARBA00022729"/>
    </source>
</evidence>
<comment type="subcellular location">
    <subcellularLocation>
        <location evidence="1">Secreted</location>
    </subcellularLocation>
</comment>
<feature type="signal peptide" evidence="5">
    <location>
        <begin position="1"/>
        <end position="18"/>
    </location>
</feature>
<dbReference type="SUPFAM" id="SSF49842">
    <property type="entry name" value="TNF-like"/>
    <property type="match status" value="1"/>
</dbReference>
<keyword evidence="2" id="KW-0964">Secreted</keyword>
<proteinExistence type="predicted"/>
<dbReference type="InterPro" id="IPR001073">
    <property type="entry name" value="C1q_dom"/>
</dbReference>
<evidence type="ECO:0000256" key="4">
    <source>
        <dbReference type="SAM" id="MobiDB-lite"/>
    </source>
</evidence>
<name>A0A210QJZ2_MIZYE</name>
<feature type="chain" id="PRO_5013188273" evidence="5">
    <location>
        <begin position="19"/>
        <end position="290"/>
    </location>
</feature>
<feature type="region of interest" description="Disordered" evidence="4">
    <location>
        <begin position="98"/>
        <end position="159"/>
    </location>
</feature>
<sequence length="290" mass="32408">MDWLYFVFVLTLATRGTAEESPVEKAGTYTSQADVRNGDRTASSNAPLRHFVESLMERVELQEIRLQQMEKTIEENIEDLKRKDIRIGHLERELDEIKTASYQIQPPVDERQQSEAQDHDINPDSPLEQTKSKINGITSRQKTKDEQPRRSARVSPANSGEVGAFSVSLSKNQDLHPNFVLTFDEVLLDIGGNYNKADGVYIVPVSGVYVFTWITTGESTANVVTELVINGSPRGRIFSDPDAAHWDSSTGLIVTSASVGDHVFIRSKYSGNLHSDNIYSNAMFSGWRLS</sequence>
<dbReference type="PANTHER" id="PTHR22923">
    <property type="entry name" value="CEREBELLIN-RELATED"/>
    <property type="match status" value="1"/>
</dbReference>
<evidence type="ECO:0000313" key="7">
    <source>
        <dbReference type="EMBL" id="OWF49073.1"/>
    </source>
</evidence>
<organism evidence="7 8">
    <name type="scientific">Mizuhopecten yessoensis</name>
    <name type="common">Japanese scallop</name>
    <name type="synonym">Patinopecten yessoensis</name>
    <dbReference type="NCBI Taxonomy" id="6573"/>
    <lineage>
        <taxon>Eukaryota</taxon>
        <taxon>Metazoa</taxon>
        <taxon>Spiralia</taxon>
        <taxon>Lophotrochozoa</taxon>
        <taxon>Mollusca</taxon>
        <taxon>Bivalvia</taxon>
        <taxon>Autobranchia</taxon>
        <taxon>Pteriomorphia</taxon>
        <taxon>Pectinida</taxon>
        <taxon>Pectinoidea</taxon>
        <taxon>Pectinidae</taxon>
        <taxon>Mizuhopecten</taxon>
    </lineage>
</organism>
<dbReference type="AlphaFoldDB" id="A0A210QJZ2"/>
<evidence type="ECO:0000256" key="1">
    <source>
        <dbReference type="ARBA" id="ARBA00004613"/>
    </source>
</evidence>